<sequence>MPQDTEPASLLHAANLSWPAFVAWFDPEIMAAAAGDTGTSFSPFEVALQEAHGRLLAAHSAAMATMEVHRFEKQRVGHTGELFVSLSMLLPFCSSSKAPA</sequence>
<accession>A0A1Q9EC69</accession>
<organism evidence="1 2">
    <name type="scientific">Symbiodinium microadriaticum</name>
    <name type="common">Dinoflagellate</name>
    <name type="synonym">Zooxanthella microadriatica</name>
    <dbReference type="NCBI Taxonomy" id="2951"/>
    <lineage>
        <taxon>Eukaryota</taxon>
        <taxon>Sar</taxon>
        <taxon>Alveolata</taxon>
        <taxon>Dinophyceae</taxon>
        <taxon>Suessiales</taxon>
        <taxon>Symbiodiniaceae</taxon>
        <taxon>Symbiodinium</taxon>
    </lineage>
</organism>
<keyword evidence="2" id="KW-1185">Reference proteome</keyword>
<name>A0A1Q9EC69_SYMMI</name>
<reference evidence="1 2" key="1">
    <citation type="submission" date="2016-02" db="EMBL/GenBank/DDBJ databases">
        <title>Genome analysis of coral dinoflagellate symbionts highlights evolutionary adaptations to a symbiotic lifestyle.</title>
        <authorList>
            <person name="Aranda M."/>
            <person name="Li Y."/>
            <person name="Liew Y.J."/>
            <person name="Baumgarten S."/>
            <person name="Simakov O."/>
            <person name="Wilson M."/>
            <person name="Piel J."/>
            <person name="Ashoor H."/>
            <person name="Bougouffa S."/>
            <person name="Bajic V.B."/>
            <person name="Ryu T."/>
            <person name="Ravasi T."/>
            <person name="Bayer T."/>
            <person name="Micklem G."/>
            <person name="Kim H."/>
            <person name="Bhak J."/>
            <person name="Lajeunesse T.C."/>
            <person name="Voolstra C.R."/>
        </authorList>
    </citation>
    <scope>NUCLEOTIDE SEQUENCE [LARGE SCALE GENOMIC DNA]</scope>
    <source>
        <strain evidence="1 2">CCMP2467</strain>
    </source>
</reference>
<dbReference type="Proteomes" id="UP000186817">
    <property type="component" value="Unassembled WGS sequence"/>
</dbReference>
<protein>
    <submittedName>
        <fullName evidence="1">Uncharacterized protein</fullName>
    </submittedName>
</protein>
<proteinExistence type="predicted"/>
<evidence type="ECO:0000313" key="1">
    <source>
        <dbReference type="EMBL" id="OLQ05034.1"/>
    </source>
</evidence>
<evidence type="ECO:0000313" key="2">
    <source>
        <dbReference type="Proteomes" id="UP000186817"/>
    </source>
</evidence>
<dbReference type="EMBL" id="LSRX01000195">
    <property type="protein sequence ID" value="OLQ05034.1"/>
    <property type="molecule type" value="Genomic_DNA"/>
</dbReference>
<comment type="caution">
    <text evidence="1">The sequence shown here is derived from an EMBL/GenBank/DDBJ whole genome shotgun (WGS) entry which is preliminary data.</text>
</comment>
<dbReference type="AlphaFoldDB" id="A0A1Q9EC69"/>
<gene>
    <name evidence="1" type="ORF">AK812_SmicGene11764</name>
</gene>